<evidence type="ECO:0000313" key="3">
    <source>
        <dbReference type="Proteomes" id="UP000003692"/>
    </source>
</evidence>
<gene>
    <name evidence="2" type="ORF">EDWATA_02170</name>
</gene>
<dbReference type="RefSeq" id="WP_005286387.1">
    <property type="nucleotide sequence ID" value="NZ_GG739633.1"/>
</dbReference>
<accession>D4F5Z0</accession>
<dbReference type="HOGENOM" id="CLU_1419481_0_0_6"/>
<dbReference type="AlphaFoldDB" id="D4F5Z0"/>
<comment type="caution">
    <text evidence="2">The sequence shown here is derived from an EMBL/GenBank/DDBJ whole genome shotgun (WGS) entry which is preliminary data.</text>
</comment>
<protein>
    <submittedName>
        <fullName evidence="2">Uncharacterized protein</fullName>
    </submittedName>
</protein>
<reference evidence="2 3" key="1">
    <citation type="submission" date="2010-02" db="EMBL/GenBank/DDBJ databases">
        <authorList>
            <person name="Weinstock G."/>
            <person name="Sodergren E."/>
            <person name="Clifton S."/>
            <person name="Fulton L."/>
            <person name="Fulton B."/>
            <person name="Courtney L."/>
            <person name="Fronick C."/>
            <person name="Harrison M."/>
            <person name="Strong C."/>
            <person name="Farmer C."/>
            <person name="Delahaunty K."/>
            <person name="Markovic C."/>
            <person name="Hall O."/>
            <person name="Minx P."/>
            <person name="Tomlinson C."/>
            <person name="Mitreva M."/>
            <person name="Nelson J."/>
            <person name="Hou S."/>
            <person name="Wollam A."/>
            <person name="Pepin K.H."/>
            <person name="Johnson M."/>
            <person name="Bhonagiri V."/>
            <person name="Zhang X."/>
            <person name="Suruliraj S."/>
            <person name="Warren W."/>
            <person name="Chinwalla A."/>
            <person name="Mardis E.R."/>
            <person name="Wilson R.K."/>
        </authorList>
    </citation>
    <scope>NUCLEOTIDE SEQUENCE [LARGE SCALE GENOMIC DNA]</scope>
    <source>
        <strain evidence="2 3">ATCC 23685</strain>
    </source>
</reference>
<feature type="transmembrane region" description="Helical" evidence="1">
    <location>
        <begin position="70"/>
        <end position="92"/>
    </location>
</feature>
<evidence type="ECO:0000256" key="1">
    <source>
        <dbReference type="SAM" id="Phobius"/>
    </source>
</evidence>
<proteinExistence type="predicted"/>
<feature type="transmembrane region" description="Helical" evidence="1">
    <location>
        <begin position="151"/>
        <end position="173"/>
    </location>
</feature>
<evidence type="ECO:0000313" key="2">
    <source>
        <dbReference type="EMBL" id="EFE22820.1"/>
    </source>
</evidence>
<name>D4F5Z0_EDWTA</name>
<feature type="transmembrane region" description="Helical" evidence="1">
    <location>
        <begin position="104"/>
        <end position="125"/>
    </location>
</feature>
<keyword evidence="1" id="KW-0812">Transmembrane</keyword>
<sequence>MDIGILVTIVIFVFIIYITRDKTSVSDKAAIRENREYNSQNNATETRNWFLNMLWPKLSDLDSAKHAVDIGYFAAMIIAVISAVLSTIALIMSFDRLILELVSVWVFFVVGYGYVKAAVFFLIAWRIKKYSRVFSIIGLALHVIDVPDSNIYLGIYLFTLFMFISGVRGVFAYHNFSKFSPARTITQKPIK</sequence>
<keyword evidence="1" id="KW-1133">Transmembrane helix</keyword>
<dbReference type="EMBL" id="ADGK01000176">
    <property type="protein sequence ID" value="EFE22820.1"/>
    <property type="molecule type" value="Genomic_DNA"/>
</dbReference>
<dbReference type="Proteomes" id="UP000003692">
    <property type="component" value="Unassembled WGS sequence"/>
</dbReference>
<organism evidence="2 3">
    <name type="scientific">Edwardsiella tarda ATCC 23685</name>
    <dbReference type="NCBI Taxonomy" id="500638"/>
    <lineage>
        <taxon>Bacteria</taxon>
        <taxon>Pseudomonadati</taxon>
        <taxon>Pseudomonadota</taxon>
        <taxon>Gammaproteobacteria</taxon>
        <taxon>Enterobacterales</taxon>
        <taxon>Hafniaceae</taxon>
        <taxon>Edwardsiella</taxon>
    </lineage>
</organism>
<keyword evidence="1" id="KW-0472">Membrane</keyword>